<dbReference type="OrthoDB" id="1922221at2759"/>
<dbReference type="PANTHER" id="PTHR12542">
    <property type="entry name" value="EXOCYST COMPLEX PROTEIN EXO70"/>
    <property type="match status" value="1"/>
</dbReference>
<dbReference type="InterPro" id="IPR046364">
    <property type="entry name" value="Exo70_C"/>
</dbReference>
<dbReference type="Pfam" id="PF20669">
    <property type="entry name" value="Exo70_N"/>
    <property type="match status" value="1"/>
</dbReference>
<dbReference type="GO" id="GO:0015031">
    <property type="term" value="P:protein transport"/>
    <property type="evidence" value="ECO:0007669"/>
    <property type="project" value="UniProtKB-KW"/>
</dbReference>
<feature type="domain" description="Exocyst complex subunit Exo70 C-terminal" evidence="7">
    <location>
        <begin position="302"/>
        <end position="678"/>
    </location>
</feature>
<comment type="function">
    <text evidence="5">Component of the exocyst complex involved in the docking of exocytic vesicles with fusion sites on the plasma membrane.</text>
</comment>
<name>A0A3M6UWQ4_POCDA</name>
<evidence type="ECO:0000259" key="7">
    <source>
        <dbReference type="Pfam" id="PF03081"/>
    </source>
</evidence>
<keyword evidence="3 5" id="KW-0268">Exocytosis</keyword>
<evidence type="ECO:0000313" key="9">
    <source>
        <dbReference type="Proteomes" id="UP000275408"/>
    </source>
</evidence>
<proteinExistence type="inferred from homology"/>
<dbReference type="Pfam" id="PF03081">
    <property type="entry name" value="Exo70_C"/>
    <property type="match status" value="1"/>
</dbReference>
<evidence type="ECO:0000256" key="4">
    <source>
        <dbReference type="ARBA" id="ARBA00026169"/>
    </source>
</evidence>
<gene>
    <name evidence="8" type="ORF">pdam_00013837</name>
</gene>
<dbReference type="InterPro" id="IPR016159">
    <property type="entry name" value="Cullin_repeat-like_dom_sf"/>
</dbReference>
<dbReference type="EMBL" id="RCHS01000546">
    <property type="protein sequence ID" value="RMX58075.1"/>
    <property type="molecule type" value="Genomic_DNA"/>
</dbReference>
<evidence type="ECO:0000256" key="3">
    <source>
        <dbReference type="ARBA" id="ARBA00022483"/>
    </source>
</evidence>
<dbReference type="GO" id="GO:0006887">
    <property type="term" value="P:exocytosis"/>
    <property type="evidence" value="ECO:0007669"/>
    <property type="project" value="UniProtKB-KW"/>
</dbReference>
<reference evidence="8 9" key="1">
    <citation type="journal article" date="2018" name="Sci. Rep.">
        <title>Comparative analysis of the Pocillopora damicornis genome highlights role of immune system in coral evolution.</title>
        <authorList>
            <person name="Cunning R."/>
            <person name="Bay R.A."/>
            <person name="Gillette P."/>
            <person name="Baker A.C."/>
            <person name="Traylor-Knowles N."/>
        </authorList>
    </citation>
    <scope>NUCLEOTIDE SEQUENCE [LARGE SCALE GENOMIC DNA]</scope>
    <source>
        <strain evidence="8">RSMAS</strain>
        <tissue evidence="8">Whole animal</tissue>
    </source>
</reference>
<dbReference type="GO" id="GO:0005546">
    <property type="term" value="F:phosphatidylinositol-4,5-bisphosphate binding"/>
    <property type="evidence" value="ECO:0007669"/>
    <property type="project" value="InterPro"/>
</dbReference>
<comment type="similarity">
    <text evidence="1 5">Belongs to the EXO70 family.</text>
</comment>
<keyword evidence="2 5" id="KW-0813">Transport</keyword>
<evidence type="ECO:0000256" key="2">
    <source>
        <dbReference type="ARBA" id="ARBA00022448"/>
    </source>
</evidence>
<dbReference type="SUPFAM" id="SSF74788">
    <property type="entry name" value="Cullin repeat-like"/>
    <property type="match status" value="1"/>
</dbReference>
<dbReference type="Proteomes" id="UP000275408">
    <property type="component" value="Unassembled WGS sequence"/>
</dbReference>
<sequence length="686" mass="78780">MDDISLRKRQLDDKLAQEKNILAFLKDSLEKTDQITGNMLDILSKFEVRIHKLEDTIVPVHRETDDLQRRQANIDKCLSALDHVISYHHVSASVEHVIRDSPTGQLEAYIKNLERVLDAIEFFNHNNPNCMELSSLTALRDYGRDSLEKEFRLMLNRHSKPVPVEMIVELVESETENSKENVKLEHLSEKVLEDLCTITHWLNGPGYDETVDFMSVYAQIRSNSLVRSLQGLKDCYGSKMKSAPGGITTPTRKGTAKRREGLRRVPSKSEHHGLPRRTSAIPTEVGASKEEEEEIDAANYIVFCKSLLRLIQSERELMKSIIPEQSQSTTFDTLIQAAMEDFIAEGESIISILKRHFGKHNYSAIQQVFPILKEFNAIQPDFYVTLQETFHRTQKQFPTLIHELESLSAKALDDFKEGIKQNPDKHSNMPSDGTVHELTRNTLIFMEQLLPYTETVGSMLVTMQEDQSGNFFTREKELFVKVVSEYIQRVLGALGLNLELKATVYEAPTLSSLFLLNNYNYIVKALQRSGLLTLLQEGGITGVEDQYQQLIAEHKETYQKCWNKVLTVLMEVEKPMSGHKGNDPQAKLKDKQRQMIKDKFKVNIELIKGFNTEFEELYQIQKTYAVPDTQLRDQLRGENVNLILPLYSSFRQKFANLPFTKNPEKYIKYSVEAVEVMMKKFFDVSA</sequence>
<dbReference type="InterPro" id="IPR004140">
    <property type="entry name" value="Exo70"/>
</dbReference>
<dbReference type="STRING" id="46731.A0A3M6UWQ4"/>
<feature type="region of interest" description="Disordered" evidence="6">
    <location>
        <begin position="241"/>
        <end position="276"/>
    </location>
</feature>
<keyword evidence="5" id="KW-0653">Protein transport</keyword>
<keyword evidence="9" id="KW-1185">Reference proteome</keyword>
<accession>A0A3M6UWQ4</accession>
<dbReference type="Gene3D" id="1.20.1280.170">
    <property type="entry name" value="Exocyst complex component Exo70"/>
    <property type="match status" value="2"/>
</dbReference>
<dbReference type="AlphaFoldDB" id="A0A3M6UWQ4"/>
<dbReference type="GO" id="GO:0000145">
    <property type="term" value="C:exocyst"/>
    <property type="evidence" value="ECO:0007669"/>
    <property type="project" value="InterPro"/>
</dbReference>
<organism evidence="8 9">
    <name type="scientific">Pocillopora damicornis</name>
    <name type="common">Cauliflower coral</name>
    <name type="synonym">Millepora damicornis</name>
    <dbReference type="NCBI Taxonomy" id="46731"/>
    <lineage>
        <taxon>Eukaryota</taxon>
        <taxon>Metazoa</taxon>
        <taxon>Cnidaria</taxon>
        <taxon>Anthozoa</taxon>
        <taxon>Hexacorallia</taxon>
        <taxon>Scleractinia</taxon>
        <taxon>Astrocoeniina</taxon>
        <taxon>Pocilloporidae</taxon>
        <taxon>Pocillopora</taxon>
    </lineage>
</organism>
<feature type="compositionally biased region" description="Basic and acidic residues" evidence="6">
    <location>
        <begin position="257"/>
        <end position="273"/>
    </location>
</feature>
<protein>
    <recommendedName>
        <fullName evidence="4 5">Exocyst complex component 7</fullName>
    </recommendedName>
    <alternativeName>
        <fullName evidence="5">Exocyst complex component Exo70</fullName>
    </alternativeName>
</protein>
<evidence type="ECO:0000256" key="5">
    <source>
        <dbReference type="RuleBase" id="RU365026"/>
    </source>
</evidence>
<comment type="caution">
    <text evidence="8">The sequence shown here is derived from an EMBL/GenBank/DDBJ whole genome shotgun (WGS) entry which is preliminary data.</text>
</comment>
<evidence type="ECO:0000313" key="8">
    <source>
        <dbReference type="EMBL" id="RMX58075.1"/>
    </source>
</evidence>
<evidence type="ECO:0000256" key="6">
    <source>
        <dbReference type="SAM" id="MobiDB-lite"/>
    </source>
</evidence>
<dbReference type="PANTHER" id="PTHR12542:SF41">
    <property type="entry name" value="EXOCYST COMPLEX COMPONENT 7"/>
    <property type="match status" value="1"/>
</dbReference>
<evidence type="ECO:0000256" key="1">
    <source>
        <dbReference type="ARBA" id="ARBA00006756"/>
    </source>
</evidence>